<dbReference type="EMBL" id="JAUPEV010000003">
    <property type="protein sequence ID" value="MDO7252793.1"/>
    <property type="molecule type" value="Genomic_DNA"/>
</dbReference>
<sequence length="80" mass="9214">MSNEQNLIKKTAKELGMTYKELGIAIGYSEAGLKTAMTNDKISPQMERAIELYLETLELKKELQKTKDFKNILREFISEN</sequence>
<dbReference type="RefSeq" id="WP_305516639.1">
    <property type="nucleotide sequence ID" value="NZ_JAUPEV010000003.1"/>
</dbReference>
<organism evidence="2 3">
    <name type="scientific">Helicobacter cappadocius</name>
    <dbReference type="NCBI Taxonomy" id="3063998"/>
    <lineage>
        <taxon>Bacteria</taxon>
        <taxon>Pseudomonadati</taxon>
        <taxon>Campylobacterota</taxon>
        <taxon>Epsilonproteobacteria</taxon>
        <taxon>Campylobacterales</taxon>
        <taxon>Helicobacteraceae</taxon>
        <taxon>Helicobacter</taxon>
    </lineage>
</organism>
<keyword evidence="4" id="KW-1185">Reference proteome</keyword>
<reference evidence="1" key="2">
    <citation type="submission" date="2023-07" db="EMBL/GenBank/DDBJ databases">
        <authorList>
            <person name="Aydin F."/>
            <person name="Tarhane S."/>
            <person name="Saticioglu I.B."/>
            <person name="Karakaya E."/>
            <person name="Abay S."/>
            <person name="Guran O."/>
            <person name="Bozkurt E."/>
            <person name="Uzum N."/>
            <person name="Olgun K."/>
            <person name="Jablonski D."/>
        </authorList>
    </citation>
    <scope>NUCLEOTIDE SEQUENCE</scope>
    <source>
        <strain evidence="1">Faydin-H75</strain>
    </source>
</reference>
<comment type="caution">
    <text evidence="2">The sequence shown here is derived from an EMBL/GenBank/DDBJ whole genome shotgun (WGS) entry which is preliminary data.</text>
</comment>
<evidence type="ECO:0000313" key="2">
    <source>
        <dbReference type="EMBL" id="MDP2538836.1"/>
    </source>
</evidence>
<accession>A0AA90TBJ9</accession>
<evidence type="ECO:0000313" key="4">
    <source>
        <dbReference type="Proteomes" id="UP001240777"/>
    </source>
</evidence>
<gene>
    <name evidence="1" type="ORF">Q5I04_02510</name>
    <name evidence="2" type="ORF">Q5I06_03440</name>
</gene>
<proteinExistence type="predicted"/>
<dbReference type="Proteomes" id="UP001177258">
    <property type="component" value="Unassembled WGS sequence"/>
</dbReference>
<protein>
    <submittedName>
        <fullName evidence="2">Transcriptional regulator</fullName>
    </submittedName>
</protein>
<evidence type="ECO:0000313" key="3">
    <source>
        <dbReference type="Proteomes" id="UP001177258"/>
    </source>
</evidence>
<dbReference type="Proteomes" id="UP001240777">
    <property type="component" value="Unassembled WGS sequence"/>
</dbReference>
<name>A0AA90TBJ9_9HELI</name>
<evidence type="ECO:0000313" key="1">
    <source>
        <dbReference type="EMBL" id="MDO7252793.1"/>
    </source>
</evidence>
<dbReference type="AlphaFoldDB" id="A0AA90TBJ9"/>
<dbReference type="EMBL" id="JAUYZK010000004">
    <property type="protein sequence ID" value="MDP2538836.1"/>
    <property type="molecule type" value="Genomic_DNA"/>
</dbReference>
<reference evidence="2 4" key="1">
    <citation type="submission" date="2023-07" db="EMBL/GenBank/DDBJ databases">
        <title>Unpublished Manusciprt.</title>
        <authorList>
            <person name="Aydin F."/>
            <person name="Tarhane S."/>
            <person name="Saticioglu I.B."/>
            <person name="Karakaya E."/>
            <person name="Abay S."/>
            <person name="Guran O."/>
            <person name="Bozkurt E."/>
            <person name="Uzum N."/>
            <person name="Olgun K."/>
            <person name="Jablonski D."/>
        </authorList>
    </citation>
    <scope>NUCLEOTIDE SEQUENCE</scope>
    <source>
        <strain evidence="4">faydin-H75</strain>
        <strain evidence="2">Faydin-H76</strain>
    </source>
</reference>
<reference evidence="1 3" key="3">
    <citation type="journal article" date="2024" name="Syst. Appl. Microbiol.">
        <title>Helicobacter cappadocius sp. nov., from lizards: The first psychrotrophic Helicobacter species.</title>
        <authorList>
            <person name="Aydin F."/>
            <person name="Tarhane S."/>
            <person name="Karakaya E."/>
            <person name="Abay S."/>
            <person name="Kayman T."/>
            <person name="Guran O."/>
            <person name="Bozkurt E."/>
            <person name="Uzum N."/>
            <person name="Avci A."/>
            <person name="Olgun K."/>
            <person name="Jablonski D."/>
            <person name="Guran C."/>
            <person name="Burcin Saticioglu I."/>
        </authorList>
    </citation>
    <scope>NUCLEOTIDE SEQUENCE [LARGE SCALE GENOMIC DNA]</scope>
    <source>
        <strain evidence="1">Faydin-H75</strain>
        <strain evidence="3">faydin-H76</strain>
    </source>
</reference>